<evidence type="ECO:0000259" key="1">
    <source>
        <dbReference type="Pfam" id="PF10551"/>
    </source>
</evidence>
<dbReference type="PANTHER" id="PTHR47718:SF7">
    <property type="entry name" value="PROTEIN FAR1-RELATED SEQUENCE"/>
    <property type="match status" value="1"/>
</dbReference>
<name>A0AA88R2I3_9ASTE</name>
<dbReference type="PANTHER" id="PTHR47718">
    <property type="entry name" value="OS01G0519700 PROTEIN"/>
    <property type="match status" value="1"/>
</dbReference>
<sequence length="261" mass="30798">MTGHELEIIQQQRSQVSALREKNNVEKTVLDGAHFFAMDLASDGPLRSVFWADGRSREAYSQFGDVLVFNVTYKTNKFRMQFAPFIRVNHHRQFILFGGALLEDEKDETFTCLSEQFLNCMFNKSPNVIITEQHGAMRNAIKNVFPKARHQYCAWHIKKHVIEHPQPLRSRYSNFDEAYNKWIKSMTITEFESRWKKLQEKYSIEENSWLSNMYKIRQHWVKVYLKDTFFASMTTSGRSESIHSYFDGFVNSSTMLNEFVV</sequence>
<protein>
    <recommendedName>
        <fullName evidence="1">MULE transposase domain-containing protein</fullName>
    </recommendedName>
</protein>
<keyword evidence="3" id="KW-1185">Reference proteome</keyword>
<comment type="caution">
    <text evidence="2">The sequence shown here is derived from an EMBL/GenBank/DDBJ whole genome shotgun (WGS) entry which is preliminary data.</text>
</comment>
<dbReference type="Proteomes" id="UP001187471">
    <property type="component" value="Unassembled WGS sequence"/>
</dbReference>
<dbReference type="AlphaFoldDB" id="A0AA88R2I3"/>
<dbReference type="Pfam" id="PF10551">
    <property type="entry name" value="MULE"/>
    <property type="match status" value="1"/>
</dbReference>
<organism evidence="2 3">
    <name type="scientific">Escallonia rubra</name>
    <dbReference type="NCBI Taxonomy" id="112253"/>
    <lineage>
        <taxon>Eukaryota</taxon>
        <taxon>Viridiplantae</taxon>
        <taxon>Streptophyta</taxon>
        <taxon>Embryophyta</taxon>
        <taxon>Tracheophyta</taxon>
        <taxon>Spermatophyta</taxon>
        <taxon>Magnoliopsida</taxon>
        <taxon>eudicotyledons</taxon>
        <taxon>Gunneridae</taxon>
        <taxon>Pentapetalae</taxon>
        <taxon>asterids</taxon>
        <taxon>campanulids</taxon>
        <taxon>Escalloniales</taxon>
        <taxon>Escalloniaceae</taxon>
        <taxon>Escallonia</taxon>
    </lineage>
</organism>
<dbReference type="EMBL" id="JAVXUO010001696">
    <property type="protein sequence ID" value="KAK2979932.1"/>
    <property type="molecule type" value="Genomic_DNA"/>
</dbReference>
<reference evidence="2" key="1">
    <citation type="submission" date="2022-12" db="EMBL/GenBank/DDBJ databases">
        <title>Draft genome assemblies for two species of Escallonia (Escalloniales).</title>
        <authorList>
            <person name="Chanderbali A."/>
            <person name="Dervinis C."/>
            <person name="Anghel I."/>
            <person name="Soltis D."/>
            <person name="Soltis P."/>
            <person name="Zapata F."/>
        </authorList>
    </citation>
    <scope>NUCLEOTIDE SEQUENCE</scope>
    <source>
        <strain evidence="2">UCBG92.1500</strain>
        <tissue evidence="2">Leaf</tissue>
    </source>
</reference>
<dbReference type="InterPro" id="IPR018289">
    <property type="entry name" value="MULE_transposase_dom"/>
</dbReference>
<evidence type="ECO:0000313" key="2">
    <source>
        <dbReference type="EMBL" id="KAK2979932.1"/>
    </source>
</evidence>
<proteinExistence type="predicted"/>
<evidence type="ECO:0000313" key="3">
    <source>
        <dbReference type="Proteomes" id="UP001187471"/>
    </source>
</evidence>
<accession>A0AA88R2I3</accession>
<feature type="domain" description="MULE transposase" evidence="1">
    <location>
        <begin position="66"/>
        <end position="159"/>
    </location>
</feature>
<gene>
    <name evidence="2" type="ORF">RJ640_007075</name>
</gene>